<comment type="caution">
    <text evidence="3">The sequence shown here is derived from an EMBL/GenBank/DDBJ whole genome shotgun (WGS) entry which is preliminary data.</text>
</comment>
<protein>
    <submittedName>
        <fullName evidence="3">Uncharacterized protein</fullName>
    </submittedName>
</protein>
<evidence type="ECO:0000313" key="4">
    <source>
        <dbReference type="Proteomes" id="UP000327157"/>
    </source>
</evidence>
<evidence type="ECO:0000256" key="1">
    <source>
        <dbReference type="SAM" id="MobiDB-lite"/>
    </source>
</evidence>
<dbReference type="AlphaFoldDB" id="A0A5N5H4X7"/>
<accession>A0A5N5H4X7</accession>
<keyword evidence="4" id="KW-1185">Reference proteome</keyword>
<evidence type="ECO:0000313" key="2">
    <source>
        <dbReference type="EMBL" id="KAB2615742.1"/>
    </source>
</evidence>
<dbReference type="EMBL" id="SMOL01000402">
    <property type="protein sequence ID" value="KAB2615742.1"/>
    <property type="molecule type" value="Genomic_DNA"/>
</dbReference>
<proteinExistence type="predicted"/>
<organism evidence="3 4">
    <name type="scientific">Pyrus ussuriensis x Pyrus communis</name>
    <dbReference type="NCBI Taxonomy" id="2448454"/>
    <lineage>
        <taxon>Eukaryota</taxon>
        <taxon>Viridiplantae</taxon>
        <taxon>Streptophyta</taxon>
        <taxon>Embryophyta</taxon>
        <taxon>Tracheophyta</taxon>
        <taxon>Spermatophyta</taxon>
        <taxon>Magnoliopsida</taxon>
        <taxon>eudicotyledons</taxon>
        <taxon>Gunneridae</taxon>
        <taxon>Pentapetalae</taxon>
        <taxon>rosids</taxon>
        <taxon>fabids</taxon>
        <taxon>Rosales</taxon>
        <taxon>Rosaceae</taxon>
        <taxon>Amygdaloideae</taxon>
        <taxon>Maleae</taxon>
        <taxon>Pyrus</taxon>
    </lineage>
</organism>
<reference evidence="3 4" key="2">
    <citation type="submission" date="2019-11" db="EMBL/GenBank/DDBJ databases">
        <title>A de novo genome assembly of a pear dwarfing rootstock.</title>
        <authorList>
            <person name="Wang F."/>
            <person name="Wang J."/>
            <person name="Li S."/>
            <person name="Zhang Y."/>
            <person name="Fang M."/>
            <person name="Ma L."/>
            <person name="Zhao Y."/>
            <person name="Jiang S."/>
        </authorList>
    </citation>
    <scope>NUCLEOTIDE SEQUENCE [LARGE SCALE GENOMIC DNA]</scope>
    <source>
        <strain evidence="3">S2</strain>
        <tissue evidence="3">Leaf</tissue>
    </source>
</reference>
<sequence length="51" mass="5647">MEMELYFVWLSSSLVGTSKGGKSEIIGMVRSSEDSSDREENKMTNKMGNLG</sequence>
<dbReference type="EMBL" id="SMOL01000232">
    <property type="protein sequence ID" value="KAB2621241.1"/>
    <property type="molecule type" value="Genomic_DNA"/>
</dbReference>
<feature type="compositionally biased region" description="Basic and acidic residues" evidence="1">
    <location>
        <begin position="31"/>
        <end position="43"/>
    </location>
</feature>
<gene>
    <name evidence="2" type="ORF">D8674_022330</name>
    <name evidence="3" type="ORF">D8674_040621</name>
</gene>
<dbReference type="Proteomes" id="UP000327157">
    <property type="component" value="Chromosome 3"/>
</dbReference>
<name>A0A5N5H4X7_9ROSA</name>
<evidence type="ECO:0000313" key="3">
    <source>
        <dbReference type="EMBL" id="KAB2621241.1"/>
    </source>
</evidence>
<reference evidence="3 4" key="1">
    <citation type="submission" date="2019-09" db="EMBL/GenBank/DDBJ databases">
        <authorList>
            <person name="Ou C."/>
        </authorList>
    </citation>
    <scope>NUCLEOTIDE SEQUENCE [LARGE SCALE GENOMIC DNA]</scope>
    <source>
        <strain evidence="3">S2</strain>
        <tissue evidence="3">Leaf</tissue>
    </source>
</reference>
<feature type="region of interest" description="Disordered" evidence="1">
    <location>
        <begin position="28"/>
        <end position="51"/>
    </location>
</feature>